<sequence>MRLQPSLCHLIFLVHVVIADQKADLTALYNSAGGSSWKISNHWNQGDPCGSSWAGITCSGSNVTGISLGGFGLQGNIPDSFGTGLSQVTKLNITMNYQGLSGTPLPSGLSMMISLEYLCLNSNGLAGKIPDLSGLVNLIQIDFQYNSLTGFVNPNGLSALTKLQYLSLYRNSLTSIPSSVTVMSSLFSLRAECNNLNSIDSGVWSMSQVTDLSLGCRVRENPDDPCPTPGNSIYGLVPQIISPKNWLDLSGNQFEEFEDYNANNPLNDGVISPAGPNFACPVPYWASSSCNATCTCYTPTTSSGGSAHNLEETDRITGCYSGWKVMHRRDIQSYIYHVYSPCMSERTEHGKCSRHVRMQWQCQVIRDNDDIPGTHNIVDNVFKDIFDDIIYHIDNESDDIHNVDDQADYVYNQVYDINYIDNQSDDINYSTTSFTTSTTKPTTSTTSTKATTSITSTTKPTTSTISTTKPTTSTTSTTKPFTSTKSSTTSIATTTDIPFCDQIFLSFNRSLSSSVLQDQLRAIQPFAMQCPEQLNAVVLQIASTNLQRNKTFVVEAGNISIAAGKIENGTQMHLAFDDNAASAVIPSDVADVLPINSFAVLTLSTFNPYVTSSTDSVQYTNLVSLSVISPNGTEIHVHNTSSAIEIGMDYNAVDGYEIECVWWDNSTRGWNREGCRTDTSSQPVKCLCSHLTSFSLQVTPKEVPPSEIAAKPFPWKWLGIGVGGFVFLLAVIMVMIAVLTRRRWKRREDYDLGMQSISHIIPADQIEVTECLSTRMRRGRYQLADVVITRQQSGDGLSEHLLQVTSKSRSGVEISSTTQRVRHVNIVQYLGCYSDSVGDKYFVYNYVAGIELSKWITATEYDNDMAEHLVMQLANVMTYLIDQGVTDNIVTAEKVIIQPDNKGYVLRLWDLRSNVQRPELYVPPEKKLRTEAAQVWAFGILSMQIIDQTLYPREYYDDKEIPNSLTLYAVKQRCRSWCKTWDLMTSTV</sequence>
<evidence type="ECO:0000259" key="13">
    <source>
        <dbReference type="PROSITE" id="PS50221"/>
    </source>
</evidence>
<feature type="transmembrane region" description="Helical" evidence="10">
    <location>
        <begin position="717"/>
        <end position="739"/>
    </location>
</feature>
<dbReference type="OrthoDB" id="676979at2759"/>
<keyword evidence="15" id="KW-1185">Reference proteome</keyword>
<dbReference type="GO" id="GO:0004672">
    <property type="term" value="F:protein kinase activity"/>
    <property type="evidence" value="ECO:0007669"/>
    <property type="project" value="InterPro"/>
</dbReference>
<keyword evidence="2" id="KW-0433">Leucine-rich repeat</keyword>
<comment type="subcellular location">
    <subcellularLocation>
        <location evidence="1">Membrane</location>
        <topology evidence="1">Single-pass membrane protein</topology>
    </subcellularLocation>
</comment>
<dbReference type="PANTHER" id="PTHR48053:SF71">
    <property type="entry name" value="LEUCINE RICH REPEAT FAMILY PROTEIN, EXPRESSED"/>
    <property type="match status" value="1"/>
</dbReference>
<dbReference type="PROSITE" id="PS50011">
    <property type="entry name" value="PROTEIN_KINASE_DOM"/>
    <property type="match status" value="1"/>
</dbReference>
<dbReference type="PANTHER" id="PTHR48053">
    <property type="entry name" value="LEUCINE RICH REPEAT FAMILY PROTEIN, EXPRESSED"/>
    <property type="match status" value="1"/>
</dbReference>
<dbReference type="InParanoid" id="A0A2P6MVJ2"/>
<evidence type="ECO:0000256" key="9">
    <source>
        <dbReference type="SAM" id="MobiDB-lite"/>
    </source>
</evidence>
<dbReference type="AlphaFoldDB" id="A0A2P6MVJ2"/>
<dbReference type="InterPro" id="IPR011009">
    <property type="entry name" value="Kinase-like_dom_sf"/>
</dbReference>
<evidence type="ECO:0000256" key="3">
    <source>
        <dbReference type="ARBA" id="ARBA00022692"/>
    </source>
</evidence>
<dbReference type="SUPFAM" id="SSF52058">
    <property type="entry name" value="L domain-like"/>
    <property type="match status" value="1"/>
</dbReference>
<dbReference type="InterPro" id="IPR051716">
    <property type="entry name" value="Plant_RL_S/T_kinase"/>
</dbReference>
<evidence type="ECO:0000256" key="10">
    <source>
        <dbReference type="SAM" id="Phobius"/>
    </source>
</evidence>
<evidence type="ECO:0000256" key="7">
    <source>
        <dbReference type="ARBA" id="ARBA00023136"/>
    </source>
</evidence>
<evidence type="ECO:0000256" key="4">
    <source>
        <dbReference type="ARBA" id="ARBA00022729"/>
    </source>
</evidence>
<dbReference type="InterPro" id="IPR001611">
    <property type="entry name" value="Leu-rich_rpt"/>
</dbReference>
<evidence type="ECO:0000256" key="11">
    <source>
        <dbReference type="SAM" id="SignalP"/>
    </source>
</evidence>
<dbReference type="InterPro" id="IPR032675">
    <property type="entry name" value="LRR_dom_sf"/>
</dbReference>
<dbReference type="PROSITE" id="PS50221">
    <property type="entry name" value="GAIN_B"/>
    <property type="match status" value="1"/>
</dbReference>
<evidence type="ECO:0000313" key="14">
    <source>
        <dbReference type="EMBL" id="PRP75666.1"/>
    </source>
</evidence>
<dbReference type="Gene3D" id="2.60.220.50">
    <property type="match status" value="1"/>
</dbReference>
<keyword evidence="4 11" id="KW-0732">Signal</keyword>
<feature type="region of interest" description="Disordered" evidence="9">
    <location>
        <begin position="433"/>
        <end position="485"/>
    </location>
</feature>
<dbReference type="SUPFAM" id="SSF56112">
    <property type="entry name" value="Protein kinase-like (PK-like)"/>
    <property type="match status" value="1"/>
</dbReference>
<feature type="domain" description="GAIN-B" evidence="13">
    <location>
        <begin position="550"/>
        <end position="704"/>
    </location>
</feature>
<protein>
    <submittedName>
        <fullName evidence="14">Two component regulator</fullName>
    </submittedName>
</protein>
<dbReference type="GO" id="GO:0016020">
    <property type="term" value="C:membrane"/>
    <property type="evidence" value="ECO:0007669"/>
    <property type="project" value="UniProtKB-SubCell"/>
</dbReference>
<dbReference type="EMBL" id="MDYQ01000370">
    <property type="protein sequence ID" value="PRP75666.1"/>
    <property type="molecule type" value="Genomic_DNA"/>
</dbReference>
<evidence type="ECO:0000256" key="8">
    <source>
        <dbReference type="ARBA" id="ARBA00023157"/>
    </source>
</evidence>
<gene>
    <name evidence="14" type="ORF">PROFUN_15552</name>
</gene>
<evidence type="ECO:0000256" key="1">
    <source>
        <dbReference type="ARBA" id="ARBA00004167"/>
    </source>
</evidence>
<dbReference type="Pfam" id="PF01825">
    <property type="entry name" value="GPS"/>
    <property type="match status" value="1"/>
</dbReference>
<feature type="chain" id="PRO_5015108628" evidence="11">
    <location>
        <begin position="20"/>
        <end position="988"/>
    </location>
</feature>
<keyword evidence="5" id="KW-0677">Repeat</keyword>
<dbReference type="InterPro" id="IPR001245">
    <property type="entry name" value="Ser-Thr/Tyr_kinase_cat_dom"/>
</dbReference>
<feature type="domain" description="Protein kinase" evidence="12">
    <location>
        <begin position="746"/>
        <end position="988"/>
    </location>
</feature>
<comment type="caution">
    <text evidence="14">The sequence shown here is derived from an EMBL/GenBank/DDBJ whole genome shotgun (WGS) entry which is preliminary data.</text>
</comment>
<dbReference type="Gene3D" id="3.80.10.10">
    <property type="entry name" value="Ribonuclease Inhibitor"/>
    <property type="match status" value="1"/>
</dbReference>
<dbReference type="Proteomes" id="UP000241769">
    <property type="component" value="Unassembled WGS sequence"/>
</dbReference>
<keyword evidence="3 10" id="KW-0812">Transmembrane</keyword>
<organism evidence="14 15">
    <name type="scientific">Planoprotostelium fungivorum</name>
    <dbReference type="NCBI Taxonomy" id="1890364"/>
    <lineage>
        <taxon>Eukaryota</taxon>
        <taxon>Amoebozoa</taxon>
        <taxon>Evosea</taxon>
        <taxon>Variosea</taxon>
        <taxon>Cavosteliida</taxon>
        <taxon>Cavosteliaceae</taxon>
        <taxon>Planoprotostelium</taxon>
    </lineage>
</organism>
<evidence type="ECO:0000313" key="15">
    <source>
        <dbReference type="Proteomes" id="UP000241769"/>
    </source>
</evidence>
<feature type="signal peptide" evidence="11">
    <location>
        <begin position="1"/>
        <end position="19"/>
    </location>
</feature>
<dbReference type="Gene3D" id="1.10.510.10">
    <property type="entry name" value="Transferase(Phosphotransferase) domain 1"/>
    <property type="match status" value="1"/>
</dbReference>
<dbReference type="InterPro" id="IPR000203">
    <property type="entry name" value="GPS"/>
</dbReference>
<dbReference type="InterPro" id="IPR057244">
    <property type="entry name" value="GAIN_B"/>
</dbReference>
<accession>A0A2P6MVJ2</accession>
<evidence type="ECO:0000256" key="2">
    <source>
        <dbReference type="ARBA" id="ARBA00022614"/>
    </source>
</evidence>
<reference evidence="14 15" key="1">
    <citation type="journal article" date="2018" name="Genome Biol. Evol.">
        <title>Multiple Roots of Fruiting Body Formation in Amoebozoa.</title>
        <authorList>
            <person name="Hillmann F."/>
            <person name="Forbes G."/>
            <person name="Novohradska S."/>
            <person name="Ferling I."/>
            <person name="Riege K."/>
            <person name="Groth M."/>
            <person name="Westermann M."/>
            <person name="Marz M."/>
            <person name="Spaller T."/>
            <person name="Winckler T."/>
            <person name="Schaap P."/>
            <person name="Glockner G."/>
        </authorList>
    </citation>
    <scope>NUCLEOTIDE SEQUENCE [LARGE SCALE GENOMIC DNA]</scope>
    <source>
        <strain evidence="14 15">Jena</strain>
    </source>
</reference>
<dbReference type="InterPro" id="IPR046338">
    <property type="entry name" value="GAIN_dom_sf"/>
</dbReference>
<dbReference type="SMART" id="SM00303">
    <property type="entry name" value="GPS"/>
    <property type="match status" value="1"/>
</dbReference>
<name>A0A2P6MVJ2_9EUKA</name>
<dbReference type="GO" id="GO:0005524">
    <property type="term" value="F:ATP binding"/>
    <property type="evidence" value="ECO:0007669"/>
    <property type="project" value="InterPro"/>
</dbReference>
<dbReference type="Pfam" id="PF07714">
    <property type="entry name" value="PK_Tyr_Ser-Thr"/>
    <property type="match status" value="1"/>
</dbReference>
<evidence type="ECO:0000256" key="5">
    <source>
        <dbReference type="ARBA" id="ARBA00022737"/>
    </source>
</evidence>
<evidence type="ECO:0000259" key="12">
    <source>
        <dbReference type="PROSITE" id="PS50011"/>
    </source>
</evidence>
<keyword evidence="7 10" id="KW-0472">Membrane</keyword>
<dbReference type="PROSITE" id="PS51450">
    <property type="entry name" value="LRR"/>
    <property type="match status" value="2"/>
</dbReference>
<dbReference type="InterPro" id="IPR000719">
    <property type="entry name" value="Prot_kinase_dom"/>
</dbReference>
<keyword evidence="8" id="KW-1015">Disulfide bond</keyword>
<evidence type="ECO:0000256" key="6">
    <source>
        <dbReference type="ARBA" id="ARBA00022989"/>
    </source>
</evidence>
<proteinExistence type="predicted"/>
<keyword evidence="6 10" id="KW-1133">Transmembrane helix</keyword>